<feature type="compositionally biased region" description="Basic residues" evidence="1">
    <location>
        <begin position="127"/>
        <end position="136"/>
    </location>
</feature>
<dbReference type="Proteomes" id="UP000253845">
    <property type="component" value="Unassembled WGS sequence"/>
</dbReference>
<evidence type="ECO:0000256" key="1">
    <source>
        <dbReference type="SAM" id="MobiDB-lite"/>
    </source>
</evidence>
<feature type="region of interest" description="Disordered" evidence="1">
    <location>
        <begin position="112"/>
        <end position="140"/>
    </location>
</feature>
<feature type="region of interest" description="Disordered" evidence="1">
    <location>
        <begin position="374"/>
        <end position="399"/>
    </location>
</feature>
<dbReference type="VEuPathDB" id="FungiDB:M747DRAFT_164308"/>
<feature type="compositionally biased region" description="Pro residues" evidence="1">
    <location>
        <begin position="50"/>
        <end position="59"/>
    </location>
</feature>
<evidence type="ECO:0000313" key="3">
    <source>
        <dbReference type="Proteomes" id="UP000253845"/>
    </source>
</evidence>
<accession>A0A370C828</accession>
<gene>
    <name evidence="2" type="ORF">M747DRAFT_164308</name>
</gene>
<reference evidence="2 3" key="1">
    <citation type="submission" date="2018-07" db="EMBL/GenBank/DDBJ databases">
        <title>Section-level genome sequencing of Aspergillus section Nigri to investigate inter- and intra-species variation.</title>
        <authorList>
            <consortium name="DOE Joint Genome Institute"/>
            <person name="Vesth T.C."/>
            <person name="Nybo J.L."/>
            <person name="Theobald S."/>
            <person name="Frisvad J.C."/>
            <person name="Larsen T.O."/>
            <person name="Nielsen K.F."/>
            <person name="Hoof J.B."/>
            <person name="Brandl J."/>
            <person name="Salamov A."/>
            <person name="Riley R."/>
            <person name="Gladden J.M."/>
            <person name="Phatale P."/>
            <person name="Nielsen M.T."/>
            <person name="Lyhne E.K."/>
            <person name="Kogle M.E."/>
            <person name="Strasser K."/>
            <person name="McDonnell E."/>
            <person name="Barry K."/>
            <person name="Clum A."/>
            <person name="Chen C."/>
            <person name="Nolan M."/>
            <person name="Sandor L."/>
            <person name="Kuo A."/>
            <person name="Lipzen A."/>
            <person name="Hainaut M."/>
            <person name="Drula E."/>
            <person name="Tsang A."/>
            <person name="Magnuson J.K."/>
            <person name="Henrissat B."/>
            <person name="Wiebenga A."/>
            <person name="Simmons B.A."/>
            <person name="Makela M.R."/>
            <person name="De vries R.P."/>
            <person name="Grigoriev I.V."/>
            <person name="Mortensen U.H."/>
            <person name="Baker S.E."/>
            <person name="Andersen M.R."/>
        </authorList>
    </citation>
    <scope>NUCLEOTIDE SEQUENCE [LARGE SCALE GENOMIC DNA]</scope>
    <source>
        <strain evidence="2 3">ATCC 13496</strain>
    </source>
</reference>
<feature type="compositionally biased region" description="Basic residues" evidence="1">
    <location>
        <begin position="322"/>
        <end position="334"/>
    </location>
</feature>
<evidence type="ECO:0000313" key="2">
    <source>
        <dbReference type="EMBL" id="RDH23181.1"/>
    </source>
</evidence>
<sequence>MLSPSSLALPRQAPPVRPSRSLEGLEQVVPPRVPVPPARPALRHIDKPLPELPPKPLPETPSMDEGSTAWSDDSSTISSFYDDSRRFSADSSESYPVFVRSGSDDLSELVDHPPTAGPIDPYQHDDHHHHHHHHNDHPKSAPFAITTTFLHDDHSDRAQPWVTNRAGPNHYFREKKWDFFPELATPSALPTSPRFPTHPRKKNGSKLNLTVFDFTKSRTLLNSSDRSGRALAQDVRNSIRSYVQRRLSKNSLERNKSSRSSPPTADSVDPVRTPTPSSKITTTDEIYHPGSPKSPLSPVDVLPSNKRLSRMSTRSTMGARGPHPRPHASQRKKQLAVPMSPYQKYGAAIWEKPGREKRISYRQSHNVRFPRYRKRGSSKKGFVSSATPPLTPPARSQLQQNTRDCVRAIQDGTHHILDALDGARKKMIGVRGDRRHTELKSQIRLVGPVSPYNNNYRQTDPWI</sequence>
<feature type="compositionally biased region" description="Polar residues" evidence="1">
    <location>
        <begin position="274"/>
        <end position="284"/>
    </location>
</feature>
<proteinExistence type="predicted"/>
<protein>
    <submittedName>
        <fullName evidence="2">Uncharacterized protein</fullName>
    </submittedName>
</protein>
<name>A0A370C828_ASPNG</name>
<feature type="region of interest" description="Disordered" evidence="1">
    <location>
        <begin position="1"/>
        <end position="75"/>
    </location>
</feature>
<feature type="compositionally biased region" description="Polar residues" evidence="1">
    <location>
        <begin position="384"/>
        <end position="399"/>
    </location>
</feature>
<dbReference type="EMBL" id="KZ851905">
    <property type="protein sequence ID" value="RDH23181.1"/>
    <property type="molecule type" value="Genomic_DNA"/>
</dbReference>
<organism evidence="2 3">
    <name type="scientific">Aspergillus niger ATCC 13496</name>
    <dbReference type="NCBI Taxonomy" id="1353008"/>
    <lineage>
        <taxon>Eukaryota</taxon>
        <taxon>Fungi</taxon>
        <taxon>Dikarya</taxon>
        <taxon>Ascomycota</taxon>
        <taxon>Pezizomycotina</taxon>
        <taxon>Eurotiomycetes</taxon>
        <taxon>Eurotiomycetidae</taxon>
        <taxon>Eurotiales</taxon>
        <taxon>Aspergillaceae</taxon>
        <taxon>Aspergillus</taxon>
        <taxon>Aspergillus subgen. Circumdati</taxon>
    </lineage>
</organism>
<dbReference type="AlphaFoldDB" id="A0A370C828"/>
<feature type="region of interest" description="Disordered" evidence="1">
    <location>
        <begin position="242"/>
        <end position="336"/>
    </location>
</feature>